<dbReference type="InterPro" id="IPR015917">
    <property type="entry name" value="Pept_C14A"/>
</dbReference>
<dbReference type="SMART" id="SM00248">
    <property type="entry name" value="ANK"/>
    <property type="match status" value="5"/>
</dbReference>
<evidence type="ECO:0000256" key="4">
    <source>
        <dbReference type="ARBA" id="ARBA00022801"/>
    </source>
</evidence>
<evidence type="ECO:0000256" key="6">
    <source>
        <dbReference type="ARBA" id="ARBA00023145"/>
    </source>
</evidence>
<dbReference type="InterPro" id="IPR011600">
    <property type="entry name" value="Pept_C14_caspase"/>
</dbReference>
<dbReference type="CDD" id="cd00032">
    <property type="entry name" value="CASc"/>
    <property type="match status" value="1"/>
</dbReference>
<evidence type="ECO:0000259" key="8">
    <source>
        <dbReference type="PROSITE" id="PS50207"/>
    </source>
</evidence>
<evidence type="ECO:0000256" key="1">
    <source>
        <dbReference type="ARBA" id="ARBA00010134"/>
    </source>
</evidence>
<reference evidence="10" key="1">
    <citation type="submission" date="2022-06" db="EMBL/GenBank/DDBJ databases">
        <authorList>
            <person name="Berger JAMES D."/>
            <person name="Berger JAMES D."/>
        </authorList>
    </citation>
    <scope>NUCLEOTIDE SEQUENCE [LARGE SCALE GENOMIC DNA]</scope>
</reference>
<dbReference type="PROSITE" id="PS01121">
    <property type="entry name" value="CASPASE_HIS"/>
    <property type="match status" value="1"/>
</dbReference>
<dbReference type="InterPro" id="IPR002110">
    <property type="entry name" value="Ankyrin_rpt"/>
</dbReference>
<keyword evidence="4" id="KW-0378">Hydrolase</keyword>
<dbReference type="GO" id="GO:0051604">
    <property type="term" value="P:protein maturation"/>
    <property type="evidence" value="ECO:0007669"/>
    <property type="project" value="UniProtKB-ARBA"/>
</dbReference>
<dbReference type="Pfam" id="PF00656">
    <property type="entry name" value="Peptidase_C14"/>
    <property type="match status" value="1"/>
</dbReference>
<dbReference type="GO" id="GO:0004197">
    <property type="term" value="F:cysteine-type endopeptidase activity"/>
    <property type="evidence" value="ECO:0007669"/>
    <property type="project" value="InterPro"/>
</dbReference>
<evidence type="ECO:0000313" key="10">
    <source>
        <dbReference type="Proteomes" id="UP000050795"/>
    </source>
</evidence>
<dbReference type="PANTHER" id="PTHR48169">
    <property type="entry name" value="DED DOMAIN-CONTAINING PROTEIN"/>
    <property type="match status" value="1"/>
</dbReference>
<dbReference type="PROSITE" id="PS50207">
    <property type="entry name" value="CASPASE_P10"/>
    <property type="match status" value="1"/>
</dbReference>
<dbReference type="Gene3D" id="3.40.50.1460">
    <property type="match status" value="1"/>
</dbReference>
<evidence type="ECO:0000256" key="7">
    <source>
        <dbReference type="RuleBase" id="RU003971"/>
    </source>
</evidence>
<reference evidence="11" key="2">
    <citation type="submission" date="2023-11" db="UniProtKB">
        <authorList>
            <consortium name="WormBaseParasite"/>
        </authorList>
    </citation>
    <scope>IDENTIFICATION</scope>
</reference>
<dbReference type="Proteomes" id="UP000050795">
    <property type="component" value="Unassembled WGS sequence"/>
</dbReference>
<dbReference type="Gene3D" id="1.25.40.20">
    <property type="entry name" value="Ankyrin repeat-containing domain"/>
    <property type="match status" value="2"/>
</dbReference>
<dbReference type="Pfam" id="PF12796">
    <property type="entry name" value="Ank_2"/>
    <property type="match status" value="1"/>
</dbReference>
<dbReference type="InterPro" id="IPR002138">
    <property type="entry name" value="Pept_C14_p10"/>
</dbReference>
<feature type="domain" description="Caspase family p20" evidence="9">
    <location>
        <begin position="524"/>
        <end position="649"/>
    </location>
</feature>
<dbReference type="PROSITE" id="PS01122">
    <property type="entry name" value="CASPASE_CYS"/>
    <property type="match status" value="1"/>
</dbReference>
<dbReference type="InterPro" id="IPR029030">
    <property type="entry name" value="Caspase-like_dom_sf"/>
</dbReference>
<dbReference type="PANTHER" id="PTHR48169:SF7">
    <property type="entry name" value="CASPASE 10"/>
    <property type="match status" value="1"/>
</dbReference>
<keyword evidence="3" id="KW-0053">Apoptosis</keyword>
<dbReference type="GO" id="GO:0005737">
    <property type="term" value="C:cytoplasm"/>
    <property type="evidence" value="ECO:0007669"/>
    <property type="project" value="UniProtKB-ARBA"/>
</dbReference>
<dbReference type="InterPro" id="IPR036770">
    <property type="entry name" value="Ankyrin_rpt-contain_sf"/>
</dbReference>
<dbReference type="GO" id="GO:0006508">
    <property type="term" value="P:proteolysis"/>
    <property type="evidence" value="ECO:0007669"/>
    <property type="project" value="UniProtKB-KW"/>
</dbReference>
<dbReference type="GO" id="GO:0006915">
    <property type="term" value="P:apoptotic process"/>
    <property type="evidence" value="ECO:0007669"/>
    <property type="project" value="UniProtKB-KW"/>
</dbReference>
<evidence type="ECO:0000256" key="2">
    <source>
        <dbReference type="ARBA" id="ARBA00022670"/>
    </source>
</evidence>
<comment type="similarity">
    <text evidence="1 7">Belongs to the peptidase C14A family.</text>
</comment>
<keyword evidence="10" id="KW-1185">Reference proteome</keyword>
<dbReference type="PROSITE" id="PS50208">
    <property type="entry name" value="CASPASE_P20"/>
    <property type="match status" value="1"/>
</dbReference>
<evidence type="ECO:0000259" key="9">
    <source>
        <dbReference type="PROSITE" id="PS50208"/>
    </source>
</evidence>
<protein>
    <submittedName>
        <fullName evidence="11">Caspase-2</fullName>
    </submittedName>
</protein>
<keyword evidence="6" id="KW-0865">Zymogen</keyword>
<evidence type="ECO:0000313" key="11">
    <source>
        <dbReference type="WBParaSite" id="TREG1_37360.1"/>
    </source>
</evidence>
<dbReference type="InterPro" id="IPR001309">
    <property type="entry name" value="Pept_C14_p20"/>
</dbReference>
<feature type="domain" description="Caspase family p10" evidence="8">
    <location>
        <begin position="721"/>
        <end position="820"/>
    </location>
</feature>
<evidence type="ECO:0000256" key="5">
    <source>
        <dbReference type="ARBA" id="ARBA00022807"/>
    </source>
</evidence>
<dbReference type="SUPFAM" id="SSF48403">
    <property type="entry name" value="Ankyrin repeat"/>
    <property type="match status" value="1"/>
</dbReference>
<dbReference type="InterPro" id="IPR016129">
    <property type="entry name" value="Caspase_his_AS"/>
</dbReference>
<organism evidence="10 11">
    <name type="scientific">Trichobilharzia regenti</name>
    <name type="common">Nasal bird schistosome</name>
    <dbReference type="NCBI Taxonomy" id="157069"/>
    <lineage>
        <taxon>Eukaryota</taxon>
        <taxon>Metazoa</taxon>
        <taxon>Spiralia</taxon>
        <taxon>Lophotrochozoa</taxon>
        <taxon>Platyhelminthes</taxon>
        <taxon>Trematoda</taxon>
        <taxon>Digenea</taxon>
        <taxon>Strigeidida</taxon>
        <taxon>Schistosomatoidea</taxon>
        <taxon>Schistosomatidae</taxon>
        <taxon>Trichobilharzia</taxon>
    </lineage>
</organism>
<proteinExistence type="inferred from homology"/>
<dbReference type="SMART" id="SM00115">
    <property type="entry name" value="CASc"/>
    <property type="match status" value="1"/>
</dbReference>
<name>A0AA85JPY2_TRIRE</name>
<dbReference type="Pfam" id="PF00023">
    <property type="entry name" value="Ank"/>
    <property type="match status" value="1"/>
</dbReference>
<dbReference type="AlphaFoldDB" id="A0AA85JPY2"/>
<dbReference type="GO" id="GO:0043067">
    <property type="term" value="P:regulation of programmed cell death"/>
    <property type="evidence" value="ECO:0007669"/>
    <property type="project" value="UniProtKB-ARBA"/>
</dbReference>
<evidence type="ECO:0000256" key="3">
    <source>
        <dbReference type="ARBA" id="ARBA00022703"/>
    </source>
</evidence>
<dbReference type="WBParaSite" id="TREG1_37360.1">
    <property type="protein sequence ID" value="TREG1_37360.1"/>
    <property type="gene ID" value="TREG1_37360"/>
</dbReference>
<dbReference type="InterPro" id="IPR033139">
    <property type="entry name" value="Caspase_cys_AS"/>
</dbReference>
<accession>A0AA85JPY2</accession>
<keyword evidence="5" id="KW-0788">Thiol protease</keyword>
<keyword evidence="2" id="KW-0645">Protease</keyword>
<sequence>MQHNEEEENGEEDVVKWARTLHQSINRLKINHLTEVLNELNLTKGLEFIKNVINCHVDGVSSIYAAVEAGFEDAVTQLLNTGLVNITQRSQHNNWTCLHLACHLGLATMVKLILKHHTEVNVHQLSTLYQLTCMQTNENESTSQGTVFHLTIQSKNLETLNQLLHDVSIITKLCQNQSLEGEKKTKEAVNIRNLKLFDEFCTLTDKNGNTALHCAVIDKLYDVVNIICKYHNKSIRLPNKHGYTCIYIAKNIMKDVKMLSLLVNCSTPSLLHNNNNQQQNPLKQMNSVKSSKCTTINQLKKSNLNIGKKSELIKATNTYNSKDRKVKKSRNPLNHLTLDQLNKNFNANKFYAFSHHNDDCQSIRTLSTKFSYLSMNQKYFRPLSGLSGNRMDLNERESSRNICQSTEHVINEEYQLVQKQSDTIKKNLIQNDSPINKFSDCCNNELHIINTLHKNLVSKSHESEQLSNQLKTENYIKNDDFLLQNTLELHTSEKKGNSDDDHNMNCSNVDEDDSDDYYRMNSTRKGICLIVNNMMFWESGFQNRPGCDIDEKSLEKVFESFNFLVKLFRNLSAGEIQAQLEHLSQKTDHTEYNCLVICLMSHGTIGRIYGVDGNSLSIHGLTSLFTADNCPSLAGKPKLFFIQACRGEDYQKGYVLQRQSAQAVHTDNDFNNLLLAEETTGNFIQNNLSIINPRISVSDAKLIGFKLDNLFNSSKSLDTNSVQLIPAYADFLLSYATVAGFRAQRDPTGGTVYIQALCKRLYRWSSPNESLLDIVTAVHREVSKQLYQEMSSQQVKENTELFLQIPEVRHTLTKKICFKR</sequence>
<dbReference type="PRINTS" id="PR00376">
    <property type="entry name" value="IL1BCENZYME"/>
</dbReference>
<dbReference type="SUPFAM" id="SSF52129">
    <property type="entry name" value="Caspase-like"/>
    <property type="match status" value="1"/>
</dbReference>